<dbReference type="GO" id="GO:0005634">
    <property type="term" value="C:nucleus"/>
    <property type="evidence" value="ECO:0007669"/>
    <property type="project" value="UniProtKB-SubCell"/>
</dbReference>
<feature type="region of interest" description="Disordered" evidence="6">
    <location>
        <begin position="345"/>
        <end position="382"/>
    </location>
</feature>
<proteinExistence type="inferred from homology"/>
<evidence type="ECO:0008006" key="9">
    <source>
        <dbReference type="Google" id="ProtNLM"/>
    </source>
</evidence>
<dbReference type="OrthoDB" id="2016913at2759"/>
<protein>
    <recommendedName>
        <fullName evidence="9">Importin N-terminal domain-containing protein</fullName>
    </recommendedName>
</protein>
<keyword evidence="5" id="KW-0539">Nucleus</keyword>
<evidence type="ECO:0000313" key="8">
    <source>
        <dbReference type="Proteomes" id="UP000073492"/>
    </source>
</evidence>
<dbReference type="InterPro" id="IPR051345">
    <property type="entry name" value="Importin_beta-like_NTR"/>
</dbReference>
<feature type="compositionally biased region" description="Polar residues" evidence="6">
    <location>
        <begin position="13"/>
        <end position="22"/>
    </location>
</feature>
<comment type="caution">
    <text evidence="7">The sequence shown here is derived from an EMBL/GenBank/DDBJ whole genome shotgun (WGS) entry which is preliminary data.</text>
</comment>
<keyword evidence="4" id="KW-0653">Protein transport</keyword>
<dbReference type="InterPro" id="IPR011989">
    <property type="entry name" value="ARM-like"/>
</dbReference>
<dbReference type="EMBL" id="LFZO01000060">
    <property type="protein sequence ID" value="KXT15354.1"/>
    <property type="molecule type" value="Genomic_DNA"/>
</dbReference>
<feature type="compositionally biased region" description="Polar residues" evidence="6">
    <location>
        <begin position="75"/>
        <end position="90"/>
    </location>
</feature>
<dbReference type="STRING" id="113226.A0A139IL56"/>
<feature type="compositionally biased region" description="Basic and acidic residues" evidence="6">
    <location>
        <begin position="263"/>
        <end position="273"/>
    </location>
</feature>
<sequence length="1445" mass="158991">MTEFISDAPIASAAQSSNQRTPSAAEGKRRSNRNRKNNQVDGAVSDGALVNSTSSPQKNHRQRQSVATGAAGQQKPLQHNSHMGNGNSAKQRPVSYAGNQMLATPARERAYAGPTFQASPAASALPMPKFSRSMPNGGRPSSLSAKLAGEKTPEAEQPSPEVDIVKPTAPLDEGHKSPLDLFFQADRAEKDKARASSQSSLSPEFAKRPATMPRNPFQQSGRSIFLSELDGDNGVPSPRTVPPNDNRPPYAERAISSPGIPTRHQEFEQERRDSTKALKDMLFQTANGSNTNTPQRTPDGIFGSPSPGLRCNFGPTTPRASSEQQQQKHYSLHYGNRKLSPLFKAARNDSSPRPISELRREVASDTSSNADSAVAVGDANSPNTFARNYLNHTARTAGPAELPPFAYNKHQPASFNGPGTQHGAAEQNADANKNNNNNNNPRSGGSRDIRSMEDDLRRMLKLNLVKRLYLPGTPSLIAAVDDQLKLLQHSPQGWQLADALLASPDQNVRFFAALTFQIKLNNHATTLDAPTAHAVLARLISWTVRLERAGEGDLVRKKLCAALATFFLTSPIPWNRPLLHLAASFQQGDALHEQHLPAAHDALDHFLPLLSESQLIMMLQLCAQLATDATKVDTTRPESAHVHNQMEQLVQDASRLMRSALHRPMGPLFGKVKAETLVCFLNWVNYAQPMWPSKPDALQYLRQLVIPLLALLTDELLQSEAMDVFRDILESYTSFFQPQHMNVITTVIHEHVRSRLLQGLQDMEPEVLPVAQLVIAHGIANIQQIVENPEQNDITLQLIFAILQAPGYPGDEDEVSIHTIEFWNTYIEYVNDVTYSNTSTETQQPWVTQAKATCTNLTALLWRKMKTPEAEVAKEWTDAESEGFKEFRMDASDLMLSIYVFLSSDMLQQLIDLALSALQSQNWQDLEAALFCINTLADNVLEEQAAEDMLLAIFRSPLYRIVGDFSISMPTQARRTAVDTLGAYGQYIERHAEFLPDTLRFLFASLENHGLCLSAAKSIASLCSTCRSSLTGELDGFLAQYHRFAQSETSEPYTNEKVIGAIAAIIQAVTPDSAKARPLCALLDIVDGMIASARQFGQQRNPDMADVIGTSAIECLAAIGKNLQSEDDTPIDLYEDQVKPKDQQSFWLSQDGLAIQNRILASCQNVRQLLPTSSEVIEGICKVLKSGYAETEPGPFVFPPSYTVAFLKTCSTTTPNVETVLSMTGTLVLQCSRKDQPQTDDVVIDIYQHVVTFVQALQEPTKDPGVAQGCIDVFNRMNPRYTHIFLDASGTGESTELVLNFALKALDGQDLMPKRAACDFWAHIVKPAVPPKDEATRQRLSQAVIAYGPPLTQALMNQVTGRGQRSELEQLCEPLKALISTQPASKTWIEEALSRITPANPSANDEAEKRRFVAAIVGVRGDTRKTRDLLKNFYAACRGTVIAYS</sequence>
<dbReference type="Gene3D" id="1.25.10.10">
    <property type="entry name" value="Leucine-rich Repeat Variant"/>
    <property type="match status" value="1"/>
</dbReference>
<evidence type="ECO:0000256" key="5">
    <source>
        <dbReference type="ARBA" id="ARBA00023242"/>
    </source>
</evidence>
<feature type="compositionally biased region" description="Polar residues" evidence="6">
    <location>
        <begin position="285"/>
        <end position="296"/>
    </location>
</feature>
<keyword evidence="8" id="KW-1185">Reference proteome</keyword>
<dbReference type="Pfam" id="PF24140">
    <property type="entry name" value="TPR_TNPO3_IPO13_3rd"/>
    <property type="match status" value="1"/>
</dbReference>
<evidence type="ECO:0000256" key="4">
    <source>
        <dbReference type="ARBA" id="ARBA00022927"/>
    </source>
</evidence>
<dbReference type="InterPro" id="IPR016024">
    <property type="entry name" value="ARM-type_fold"/>
</dbReference>
<evidence type="ECO:0000256" key="3">
    <source>
        <dbReference type="ARBA" id="ARBA00022448"/>
    </source>
</evidence>
<feature type="region of interest" description="Disordered" evidence="6">
    <location>
        <begin position="285"/>
        <end position="307"/>
    </location>
</feature>
<reference evidence="7 8" key="1">
    <citation type="submission" date="2015-07" db="EMBL/GenBank/DDBJ databases">
        <title>Comparative genomics of the Sigatoka disease complex on banana suggests a link between parallel evolutionary changes in Pseudocercospora fijiensis and Pseudocercospora eumusae and increased virulence on the banana host.</title>
        <authorList>
            <person name="Chang T.-C."/>
            <person name="Salvucci A."/>
            <person name="Crous P.W."/>
            <person name="Stergiopoulos I."/>
        </authorList>
    </citation>
    <scope>NUCLEOTIDE SEQUENCE [LARGE SCALE GENOMIC DNA]</scope>
    <source>
        <strain evidence="7 8">CBS 116634</strain>
    </source>
</reference>
<comment type="subcellular location">
    <subcellularLocation>
        <location evidence="1">Nucleus</location>
    </subcellularLocation>
</comment>
<name>A0A139IL56_9PEZI</name>
<dbReference type="PANTHER" id="PTHR12363">
    <property type="entry name" value="TRANSPORTIN 3 AND IMPORTIN 13"/>
    <property type="match status" value="1"/>
</dbReference>
<dbReference type="PANTHER" id="PTHR12363:SF33">
    <property type="entry name" value="IMPORTIN-13"/>
    <property type="match status" value="1"/>
</dbReference>
<evidence type="ECO:0000256" key="6">
    <source>
        <dbReference type="SAM" id="MobiDB-lite"/>
    </source>
</evidence>
<dbReference type="InterPro" id="IPR057942">
    <property type="entry name" value="TPR_TNPO3_IPO13_3rd"/>
</dbReference>
<gene>
    <name evidence="7" type="ORF">AC579_10430</name>
</gene>
<evidence type="ECO:0000256" key="2">
    <source>
        <dbReference type="ARBA" id="ARBA00007991"/>
    </source>
</evidence>
<dbReference type="GO" id="GO:0016071">
    <property type="term" value="P:mRNA metabolic process"/>
    <property type="evidence" value="ECO:0007669"/>
    <property type="project" value="UniProtKB-ARBA"/>
</dbReference>
<evidence type="ECO:0000256" key="1">
    <source>
        <dbReference type="ARBA" id="ARBA00004123"/>
    </source>
</evidence>
<dbReference type="SUPFAM" id="SSF48371">
    <property type="entry name" value="ARM repeat"/>
    <property type="match status" value="1"/>
</dbReference>
<dbReference type="GO" id="GO:0005737">
    <property type="term" value="C:cytoplasm"/>
    <property type="evidence" value="ECO:0007669"/>
    <property type="project" value="TreeGrafter"/>
</dbReference>
<dbReference type="Proteomes" id="UP000073492">
    <property type="component" value="Unassembled WGS sequence"/>
</dbReference>
<accession>A0A139IL56</accession>
<keyword evidence="3" id="KW-0813">Transport</keyword>
<dbReference type="Pfam" id="PF15365">
    <property type="entry name" value="PNRC"/>
    <property type="match status" value="1"/>
</dbReference>
<feature type="compositionally biased region" description="Low complexity" evidence="6">
    <location>
        <begin position="424"/>
        <end position="440"/>
    </location>
</feature>
<evidence type="ECO:0000313" key="7">
    <source>
        <dbReference type="EMBL" id="KXT15354.1"/>
    </source>
</evidence>
<dbReference type="InterPro" id="IPR028322">
    <property type="entry name" value="PNRC-like_rgn"/>
</dbReference>
<organism evidence="7 8">
    <name type="scientific">Pseudocercospora musae</name>
    <dbReference type="NCBI Taxonomy" id="113226"/>
    <lineage>
        <taxon>Eukaryota</taxon>
        <taxon>Fungi</taxon>
        <taxon>Dikarya</taxon>
        <taxon>Ascomycota</taxon>
        <taxon>Pezizomycotina</taxon>
        <taxon>Dothideomycetes</taxon>
        <taxon>Dothideomycetidae</taxon>
        <taxon>Mycosphaerellales</taxon>
        <taxon>Mycosphaerellaceae</taxon>
        <taxon>Pseudocercospora</taxon>
    </lineage>
</organism>
<feature type="region of interest" description="Disordered" evidence="6">
    <location>
        <begin position="1"/>
        <end position="273"/>
    </location>
</feature>
<feature type="region of interest" description="Disordered" evidence="6">
    <location>
        <begin position="396"/>
        <end position="449"/>
    </location>
</feature>
<comment type="similarity">
    <text evidence="2">Belongs to the importin beta family.</text>
</comment>
<dbReference type="GO" id="GO:0006606">
    <property type="term" value="P:protein import into nucleus"/>
    <property type="evidence" value="ECO:0007669"/>
    <property type="project" value="TreeGrafter"/>
</dbReference>